<keyword evidence="2" id="KW-1185">Reference proteome</keyword>
<evidence type="ECO:0000313" key="1">
    <source>
        <dbReference type="EMBL" id="CAH1788388.1"/>
    </source>
</evidence>
<reference evidence="1" key="1">
    <citation type="submission" date="2022-03" db="EMBL/GenBank/DDBJ databases">
        <authorList>
            <person name="Martin C."/>
        </authorList>
    </citation>
    <scope>NUCLEOTIDE SEQUENCE</scope>
</reference>
<dbReference type="Pfam" id="PF00024">
    <property type="entry name" value="PAN_1"/>
    <property type="match status" value="1"/>
</dbReference>
<organism evidence="1 2">
    <name type="scientific">Owenia fusiformis</name>
    <name type="common">Polychaete worm</name>
    <dbReference type="NCBI Taxonomy" id="6347"/>
    <lineage>
        <taxon>Eukaryota</taxon>
        <taxon>Metazoa</taxon>
        <taxon>Spiralia</taxon>
        <taxon>Lophotrochozoa</taxon>
        <taxon>Annelida</taxon>
        <taxon>Polychaeta</taxon>
        <taxon>Sedentaria</taxon>
        <taxon>Canalipalpata</taxon>
        <taxon>Sabellida</taxon>
        <taxon>Oweniida</taxon>
        <taxon>Oweniidae</taxon>
        <taxon>Owenia</taxon>
    </lineage>
</organism>
<protein>
    <submittedName>
        <fullName evidence="1">Uncharacterized protein</fullName>
    </submittedName>
</protein>
<name>A0A8J1UG90_OWEFU</name>
<dbReference type="SMART" id="SM00473">
    <property type="entry name" value="PAN_AP"/>
    <property type="match status" value="3"/>
</dbReference>
<dbReference type="AlphaFoldDB" id="A0A8J1UG90"/>
<gene>
    <name evidence="1" type="ORF">OFUS_LOCUS13933</name>
</gene>
<dbReference type="PROSITE" id="PS50948">
    <property type="entry name" value="PAN"/>
    <property type="match status" value="1"/>
</dbReference>
<feature type="non-terminal residue" evidence="1">
    <location>
        <position position="313"/>
    </location>
</feature>
<accession>A0A8J1UG90</accession>
<dbReference type="EMBL" id="CAIIXF020000007">
    <property type="protein sequence ID" value="CAH1788388.1"/>
    <property type="molecule type" value="Genomic_DNA"/>
</dbReference>
<dbReference type="OrthoDB" id="6321440at2759"/>
<sequence length="313" mass="32418">PATTTTTAAPVTTTTTAAPATTTTTAAPATTATTTAVPSTLSTTTTAAASATIPDTGCPAPFLRTDNANMAGGSLIANIVTIETCKQQCLIMADCMAIDFNTGLNQCYMHTDATLGILNMNVQNVVHFRKTACAQNAGLPSGYLSVSSGYHVLSGTKQSGTFTLDSCLSACTASTTCLAVDYNAEGSCWFHTNVTSCNALVSKAFCQHYKRIECFSGSPAIGPVPPTGYTSFITGYHIFGATPLSGIYSLSGCLAACTADGSCMAVDYNAGEGTCWPHTLTTSCNTLYQKNLCAHYKKTSCTTRQFIPGFGSI</sequence>
<dbReference type="Gene3D" id="3.50.4.10">
    <property type="entry name" value="Hepatocyte Growth Factor"/>
    <property type="match status" value="3"/>
</dbReference>
<evidence type="ECO:0000313" key="2">
    <source>
        <dbReference type="Proteomes" id="UP000749559"/>
    </source>
</evidence>
<proteinExistence type="predicted"/>
<dbReference type="Proteomes" id="UP000749559">
    <property type="component" value="Unassembled WGS sequence"/>
</dbReference>
<comment type="caution">
    <text evidence="1">The sequence shown here is derived from an EMBL/GenBank/DDBJ whole genome shotgun (WGS) entry which is preliminary data.</text>
</comment>
<dbReference type="InterPro" id="IPR003609">
    <property type="entry name" value="Pan_app"/>
</dbReference>